<dbReference type="GO" id="GO:0033178">
    <property type="term" value="C:proton-transporting two-sector ATPase complex, catalytic domain"/>
    <property type="evidence" value="ECO:0007669"/>
    <property type="project" value="InterPro"/>
</dbReference>
<evidence type="ECO:0000256" key="4">
    <source>
        <dbReference type="SAM" id="Coils"/>
    </source>
</evidence>
<dbReference type="AlphaFoldDB" id="A0A6P1TK72"/>
<evidence type="ECO:0000256" key="2">
    <source>
        <dbReference type="ARBA" id="ARBA00022448"/>
    </source>
</evidence>
<keyword evidence="3" id="KW-0406">Ion transport</keyword>
<dbReference type="RefSeq" id="WP_161837142.1">
    <property type="nucleotide sequence ID" value="NZ_CP048000.1"/>
</dbReference>
<evidence type="ECO:0008006" key="7">
    <source>
        <dbReference type="Google" id="ProtNLM"/>
    </source>
</evidence>
<dbReference type="SUPFAM" id="SSF160527">
    <property type="entry name" value="V-type ATPase subunit E-like"/>
    <property type="match status" value="1"/>
</dbReference>
<sequence>MTLDEKLDQFYHAAIESATNQNIQIVEEYKKSLQEIYDEYKKEAERKADALYRGESEKLLQEKNRTLSTEAIKLKRKISDKSAELSEKLFMEASEKLKSFITSPDYFILLCNQIMGAVDYANGEDMTIYINPSDEGLKASLEEKTKTSLTISTRDFMGGIRAVIHGRNILIDNSFLTKLEELKSSYIIQ</sequence>
<dbReference type="Proteomes" id="UP000464314">
    <property type="component" value="Chromosome"/>
</dbReference>
<keyword evidence="6" id="KW-1185">Reference proteome</keyword>
<gene>
    <name evidence="5" type="ORF">Ana3638_05575</name>
</gene>
<dbReference type="GO" id="GO:0046961">
    <property type="term" value="F:proton-transporting ATPase activity, rotational mechanism"/>
    <property type="evidence" value="ECO:0007669"/>
    <property type="project" value="InterPro"/>
</dbReference>
<keyword evidence="4" id="KW-0175">Coiled coil</keyword>
<dbReference type="EMBL" id="CP048000">
    <property type="protein sequence ID" value="QHQ60306.1"/>
    <property type="molecule type" value="Genomic_DNA"/>
</dbReference>
<evidence type="ECO:0000313" key="6">
    <source>
        <dbReference type="Proteomes" id="UP000464314"/>
    </source>
</evidence>
<evidence type="ECO:0000256" key="1">
    <source>
        <dbReference type="ARBA" id="ARBA00005901"/>
    </source>
</evidence>
<accession>A0A6P1TK72</accession>
<name>A0A6P1TK72_9FIRM</name>
<feature type="coiled-coil region" evidence="4">
    <location>
        <begin position="23"/>
        <end position="50"/>
    </location>
</feature>
<evidence type="ECO:0000256" key="3">
    <source>
        <dbReference type="ARBA" id="ARBA00023065"/>
    </source>
</evidence>
<organism evidence="5 6">
    <name type="scientific">Anaerocolumna sedimenticola</name>
    <dbReference type="NCBI Taxonomy" id="2696063"/>
    <lineage>
        <taxon>Bacteria</taxon>
        <taxon>Bacillati</taxon>
        <taxon>Bacillota</taxon>
        <taxon>Clostridia</taxon>
        <taxon>Lachnospirales</taxon>
        <taxon>Lachnospiraceae</taxon>
        <taxon>Anaerocolumna</taxon>
    </lineage>
</organism>
<dbReference type="InterPro" id="IPR038495">
    <property type="entry name" value="ATPase_E_C"/>
</dbReference>
<dbReference type="Pfam" id="PF01991">
    <property type="entry name" value="vATP-synt_E"/>
    <property type="match status" value="1"/>
</dbReference>
<proteinExistence type="inferred from homology"/>
<comment type="similarity">
    <text evidence="1">Belongs to the V-ATPase E subunit family.</text>
</comment>
<evidence type="ECO:0000313" key="5">
    <source>
        <dbReference type="EMBL" id="QHQ60306.1"/>
    </source>
</evidence>
<protein>
    <recommendedName>
        <fullName evidence="7">V-type ATP synthase subunit E</fullName>
    </recommendedName>
</protein>
<keyword evidence="2" id="KW-0813">Transport</keyword>
<dbReference type="KEGG" id="anr:Ana3638_05575"/>
<dbReference type="InterPro" id="IPR002842">
    <property type="entry name" value="ATPase_V1_Esu"/>
</dbReference>
<dbReference type="Gene3D" id="3.30.2320.30">
    <property type="entry name" value="ATP synthase, E subunit, C-terminal"/>
    <property type="match status" value="1"/>
</dbReference>
<reference evidence="5 6" key="1">
    <citation type="submission" date="2020-01" db="EMBL/GenBank/DDBJ databases">
        <title>Genome analysis of Anaerocolumna sp. CBA3638.</title>
        <authorList>
            <person name="Kim J."/>
            <person name="Roh S.W."/>
        </authorList>
    </citation>
    <scope>NUCLEOTIDE SEQUENCE [LARGE SCALE GENOMIC DNA]</scope>
    <source>
        <strain evidence="5 6">CBA3638</strain>
    </source>
</reference>